<dbReference type="PROSITE" id="PS00070">
    <property type="entry name" value="ALDEHYDE_DEHYDR_CYS"/>
    <property type="match status" value="1"/>
</dbReference>
<sequence>MSELALLPAVSEFLKRQHGHFINGQTVPGGGKTTFNVVNPATEKVISTVTEGTATEVNAAMEAANQAFYGAWANTTPMERGNCLNRLADLLEKNLEELAQLETMCSGKTIQLSRFLEIGASVQFLRYFAGWATKISGETLNVSLPSFKGEKYSAFTQREPVGVVAGIIPWNFSIMISIWKLAAALTCGCTIVLKPSEFTPLTMLRVAELAKEAGIPDGVINIVNGGGSEVGSALIAHPLCSKVTFTGSVPTGLAVGRSAMEGKLTRVTLELGGKNGAAFLADLPVEKIVDGIIEAGYLNQGQICAAAERFYIPSSLIDDVLSQLKQRLSTFKIGSPLDETTEMGPLANKAHYEKILNLFEQAKQDGNQIIYGGCPIDGTGYFVEPTIIRANSPDDTLMKEETFGPIGTFLSYDDEEELIKQMNSTPFGLAASLWTNDLSKAMRMISRIEAGTVWVNMHTFLDPAVPFGGIKSSGIGREFGSAFIEYYTELKSVMIRY</sequence>
<keyword evidence="2" id="KW-0560">Oxidoreductase</keyword>
<dbReference type="InterPro" id="IPR016161">
    <property type="entry name" value="Ald_DH/histidinol_DH"/>
</dbReference>
<comment type="caution">
    <text evidence="4">The sequence shown here is derived from an EMBL/GenBank/DDBJ whole genome shotgun (WGS) entry which is preliminary data.</text>
</comment>
<evidence type="ECO:0000256" key="1">
    <source>
        <dbReference type="ARBA" id="ARBA00009986"/>
    </source>
</evidence>
<evidence type="ECO:0000313" key="5">
    <source>
        <dbReference type="Proteomes" id="UP000010290"/>
    </source>
</evidence>
<reference evidence="4 5" key="1">
    <citation type="journal article" date="2012" name="BMC Genomics">
        <title>Comparative genomics of bacteria in the genus Providencia isolated from wild Drosophila melanogaster.</title>
        <authorList>
            <person name="Galac M.R."/>
            <person name="Lazzaro B.P."/>
        </authorList>
    </citation>
    <scope>NUCLEOTIDE SEQUENCE [LARGE SCALE GENOMIC DNA]</scope>
    <source>
        <strain evidence="4 5">DSM 19967</strain>
    </source>
</reference>
<dbReference type="AlphaFoldDB" id="K8VZQ5"/>
<dbReference type="OrthoDB" id="9812625at2"/>
<dbReference type="HOGENOM" id="CLU_005391_0_2_6"/>
<dbReference type="FunFam" id="3.40.605.10:FF:000007">
    <property type="entry name" value="NAD/NADP-dependent betaine aldehyde dehydrogenase"/>
    <property type="match status" value="1"/>
</dbReference>
<dbReference type="Gene3D" id="3.40.309.10">
    <property type="entry name" value="Aldehyde Dehydrogenase, Chain A, domain 2"/>
    <property type="match status" value="1"/>
</dbReference>
<evidence type="ECO:0000256" key="2">
    <source>
        <dbReference type="ARBA" id="ARBA00023002"/>
    </source>
</evidence>
<evidence type="ECO:0000313" key="4">
    <source>
        <dbReference type="EMBL" id="EKT53654.1"/>
    </source>
</evidence>
<comment type="similarity">
    <text evidence="1">Belongs to the aldehyde dehydrogenase family.</text>
</comment>
<protein>
    <submittedName>
        <fullName evidence="4">Phenylacetaldehyde dehydrogenase</fullName>
    </submittedName>
</protein>
<dbReference type="PATRIC" id="fig|1141660.3.peg.3130"/>
<gene>
    <name evidence="4" type="ORF">OO7_15639</name>
</gene>
<dbReference type="SUPFAM" id="SSF53720">
    <property type="entry name" value="ALDH-like"/>
    <property type="match status" value="1"/>
</dbReference>
<dbReference type="RefSeq" id="WP_008916859.1">
    <property type="nucleotide sequence ID" value="NZ_CM001773.1"/>
</dbReference>
<dbReference type="Proteomes" id="UP000010290">
    <property type="component" value="Chromosome"/>
</dbReference>
<dbReference type="InterPro" id="IPR015590">
    <property type="entry name" value="Aldehyde_DH_dom"/>
</dbReference>
<proteinExistence type="inferred from homology"/>
<dbReference type="PANTHER" id="PTHR11699">
    <property type="entry name" value="ALDEHYDE DEHYDROGENASE-RELATED"/>
    <property type="match status" value="1"/>
</dbReference>
<feature type="domain" description="Aldehyde dehydrogenase" evidence="3">
    <location>
        <begin position="33"/>
        <end position="493"/>
    </location>
</feature>
<dbReference type="GO" id="GO:0016620">
    <property type="term" value="F:oxidoreductase activity, acting on the aldehyde or oxo group of donors, NAD or NADP as acceptor"/>
    <property type="evidence" value="ECO:0007669"/>
    <property type="project" value="InterPro"/>
</dbReference>
<organism evidence="4 5">
    <name type="scientific">Providencia sneebia DSM 19967</name>
    <dbReference type="NCBI Taxonomy" id="1141660"/>
    <lineage>
        <taxon>Bacteria</taxon>
        <taxon>Pseudomonadati</taxon>
        <taxon>Pseudomonadota</taxon>
        <taxon>Gammaproteobacteria</taxon>
        <taxon>Enterobacterales</taxon>
        <taxon>Morganellaceae</taxon>
        <taxon>Providencia</taxon>
    </lineage>
</organism>
<name>K8VZQ5_9GAMM</name>
<evidence type="ECO:0000259" key="3">
    <source>
        <dbReference type="Pfam" id="PF00171"/>
    </source>
</evidence>
<accession>K8VZQ5</accession>
<keyword evidence="5" id="KW-1185">Reference proteome</keyword>
<dbReference type="InterPro" id="IPR016162">
    <property type="entry name" value="Ald_DH_N"/>
</dbReference>
<dbReference type="InterPro" id="IPR016160">
    <property type="entry name" value="Ald_DH_CS_CYS"/>
</dbReference>
<dbReference type="EMBL" id="AKKN01000013">
    <property type="protein sequence ID" value="EKT53654.1"/>
    <property type="molecule type" value="Genomic_DNA"/>
</dbReference>
<dbReference type="InterPro" id="IPR016163">
    <property type="entry name" value="Ald_DH_C"/>
</dbReference>
<dbReference type="Gene3D" id="3.40.605.10">
    <property type="entry name" value="Aldehyde Dehydrogenase, Chain A, domain 1"/>
    <property type="match status" value="1"/>
</dbReference>
<dbReference type="Pfam" id="PF00171">
    <property type="entry name" value="Aldedh"/>
    <property type="match status" value="1"/>
</dbReference>